<reference evidence="5 6" key="1">
    <citation type="submission" date="2017-05" db="EMBL/GenBank/DDBJ databases">
        <authorList>
            <person name="Varghese N."/>
            <person name="Submissions S."/>
        </authorList>
    </citation>
    <scope>NUCLEOTIDE SEQUENCE [LARGE SCALE GENOMIC DNA]</scope>
    <source>
        <strain evidence="5 6">DSM 15522</strain>
    </source>
</reference>
<comment type="caution">
    <text evidence="5">The sequence shown here is derived from an EMBL/GenBank/DDBJ whole genome shotgun (WGS) entry which is preliminary data.</text>
</comment>
<keyword evidence="6" id="KW-1185">Reference proteome</keyword>
<sequence length="282" mass="32717">MLGWKVRVKTEGKKLIDVVSTVTGSKKRAKKIIDEGLVCVNYRKIPTYRTLIRPKSIVCIPNSIYLFKKAQIDVLYEDESVIVVNKPPFLNSNLDKPNVEEILRKQLKSQNLFVVHRLDKQTSGVLIVAKDRRIFEKFKEVFRQKQVKKVYKALILETLKREKGKVNFPVSGKPALTIYEVEEKIKNLSTLVKVEIPTGRKHQIRVHFSRIGHPVVGEFLYWKDWKEPLCFAPRIMLHAYSLSFVNPITKREVNAKSPLPPDISQFIEKIKTNQIEIEEVEV</sequence>
<evidence type="ECO:0000256" key="1">
    <source>
        <dbReference type="ARBA" id="ARBA00010876"/>
    </source>
</evidence>
<dbReference type="InterPro" id="IPR006145">
    <property type="entry name" value="PsdUridine_synth_RsuA/RluA"/>
</dbReference>
<dbReference type="PANTHER" id="PTHR21600:SF44">
    <property type="entry name" value="RIBOSOMAL LARGE SUBUNIT PSEUDOURIDINE SYNTHASE D"/>
    <property type="match status" value="1"/>
</dbReference>
<keyword evidence="3" id="KW-0694">RNA-binding</keyword>
<evidence type="ECO:0000256" key="2">
    <source>
        <dbReference type="ARBA" id="ARBA00023235"/>
    </source>
</evidence>
<accession>A0ABY1N939</accession>
<comment type="similarity">
    <text evidence="1">Belongs to the pseudouridine synthase RluA family.</text>
</comment>
<dbReference type="InterPro" id="IPR050188">
    <property type="entry name" value="RluA_PseudoU_synthase"/>
</dbReference>
<feature type="domain" description="Pseudouridine synthase RsuA/RluA-like" evidence="4">
    <location>
        <begin position="81"/>
        <end position="209"/>
    </location>
</feature>
<dbReference type="InterPro" id="IPR006224">
    <property type="entry name" value="PsdUridine_synth_RluA-like_CS"/>
</dbReference>
<dbReference type="Pfam" id="PF00849">
    <property type="entry name" value="PseudoU_synth_2"/>
    <property type="match status" value="1"/>
</dbReference>
<evidence type="ECO:0000313" key="5">
    <source>
        <dbReference type="EMBL" id="SMP03070.1"/>
    </source>
</evidence>
<evidence type="ECO:0000259" key="4">
    <source>
        <dbReference type="Pfam" id="PF00849"/>
    </source>
</evidence>
<proteinExistence type="inferred from homology"/>
<evidence type="ECO:0000313" key="6">
    <source>
        <dbReference type="Proteomes" id="UP001157911"/>
    </source>
</evidence>
<evidence type="ECO:0000256" key="3">
    <source>
        <dbReference type="PROSITE-ProRule" id="PRU00182"/>
    </source>
</evidence>
<dbReference type="RefSeq" id="WP_283399607.1">
    <property type="nucleotide sequence ID" value="NZ_FXUB01000001.1"/>
</dbReference>
<name>A0ABY1N939_9BACT</name>
<dbReference type="PROSITE" id="PS01129">
    <property type="entry name" value="PSI_RLU"/>
    <property type="match status" value="1"/>
</dbReference>
<dbReference type="InterPro" id="IPR020103">
    <property type="entry name" value="PsdUridine_synth_cat_dom_sf"/>
</dbReference>
<dbReference type="Proteomes" id="UP001157911">
    <property type="component" value="Unassembled WGS sequence"/>
</dbReference>
<organism evidence="5 6">
    <name type="scientific">Desulfurobacterium pacificum</name>
    <dbReference type="NCBI Taxonomy" id="240166"/>
    <lineage>
        <taxon>Bacteria</taxon>
        <taxon>Pseudomonadati</taxon>
        <taxon>Aquificota</taxon>
        <taxon>Aquificia</taxon>
        <taxon>Desulfurobacteriales</taxon>
        <taxon>Desulfurobacteriaceae</taxon>
        <taxon>Desulfurobacterium</taxon>
    </lineage>
</organism>
<protein>
    <submittedName>
        <fullName evidence="5">23S rRNA pseudouridine1911/1915/1917 synthase</fullName>
    </submittedName>
</protein>
<dbReference type="CDD" id="cd00165">
    <property type="entry name" value="S4"/>
    <property type="match status" value="1"/>
</dbReference>
<dbReference type="CDD" id="cd02869">
    <property type="entry name" value="PseudoU_synth_RluA_like"/>
    <property type="match status" value="1"/>
</dbReference>
<dbReference type="PANTHER" id="PTHR21600">
    <property type="entry name" value="MITOCHONDRIAL RNA PSEUDOURIDINE SYNTHASE"/>
    <property type="match status" value="1"/>
</dbReference>
<dbReference type="EMBL" id="FXUB01000001">
    <property type="protein sequence ID" value="SMP03070.1"/>
    <property type="molecule type" value="Genomic_DNA"/>
</dbReference>
<dbReference type="PROSITE" id="PS50889">
    <property type="entry name" value="S4"/>
    <property type="match status" value="1"/>
</dbReference>
<dbReference type="Gene3D" id="3.30.2350.10">
    <property type="entry name" value="Pseudouridine synthase"/>
    <property type="match status" value="1"/>
</dbReference>
<gene>
    <name evidence="5" type="ORF">SAMN06265339_0093</name>
</gene>
<dbReference type="SUPFAM" id="SSF55120">
    <property type="entry name" value="Pseudouridine synthase"/>
    <property type="match status" value="1"/>
</dbReference>
<keyword evidence="2" id="KW-0413">Isomerase</keyword>